<dbReference type="Gene3D" id="3.40.50.720">
    <property type="entry name" value="NAD(P)-binding Rossmann-like Domain"/>
    <property type="match status" value="2"/>
</dbReference>
<dbReference type="PANTHER" id="PTHR10996:SF178">
    <property type="entry name" value="2-HYDROXYACID DEHYDROGENASE YGL185C-RELATED"/>
    <property type="match status" value="1"/>
</dbReference>
<gene>
    <name evidence="8" type="ORF">ACFPZ4_12970</name>
</gene>
<dbReference type="InterPro" id="IPR036291">
    <property type="entry name" value="NAD(P)-bd_dom_sf"/>
</dbReference>
<evidence type="ECO:0000259" key="7">
    <source>
        <dbReference type="Pfam" id="PF02826"/>
    </source>
</evidence>
<evidence type="ECO:0000256" key="5">
    <source>
        <dbReference type="SAM" id="MobiDB-lite"/>
    </source>
</evidence>
<dbReference type="Pfam" id="PF00389">
    <property type="entry name" value="2-Hacid_dh"/>
    <property type="match status" value="1"/>
</dbReference>
<feature type="domain" description="D-isomer specific 2-hydroxyacid dehydrogenase catalytic" evidence="6">
    <location>
        <begin position="69"/>
        <end position="354"/>
    </location>
</feature>
<sequence>MAGSGEPPTGAGTGAGPAGGPPVTPPTGARRPVTVVSVSAALRAQFFPDRVGDRLAATTDATLVDDHAALTGVDLASVLARAEVLVTSWGVPRLDAALLDRAPALRLVAHTGASVKPFVTAELFARGVTVTQAGQGMARSVAEVALTFTLALLHQTPRFDHALHAGTEWHRAEQTPPRHEILGCPVGVVGASRTGRAYLELVRALGAEVSVCDPTLTPADAARLGARLVGLDELLAGSRIVALHAPTLPETRHLLGARELALLPDGAGLVNTARSWLVDEAALVAELTRGRIDAALDVFDEEPLPTGHPLRALPNVLLTPHQAAGTVQGRRRQGEIVVDEIVRYASGRPLAHAVTPELLARTG</sequence>
<dbReference type="RefSeq" id="WP_353898617.1">
    <property type="nucleotide sequence ID" value="NZ_CP158970.1"/>
</dbReference>
<evidence type="ECO:0000313" key="9">
    <source>
        <dbReference type="Proteomes" id="UP001596207"/>
    </source>
</evidence>
<dbReference type="PANTHER" id="PTHR10996">
    <property type="entry name" value="2-HYDROXYACID DEHYDROGENASE-RELATED"/>
    <property type="match status" value="1"/>
</dbReference>
<proteinExistence type="inferred from homology"/>
<reference evidence="9" key="1">
    <citation type="journal article" date="2019" name="Int. J. Syst. Evol. Microbiol.">
        <title>The Global Catalogue of Microorganisms (GCM) 10K type strain sequencing project: providing services to taxonomists for standard genome sequencing and annotation.</title>
        <authorList>
            <consortium name="The Broad Institute Genomics Platform"/>
            <consortium name="The Broad Institute Genome Sequencing Center for Infectious Disease"/>
            <person name="Wu L."/>
            <person name="Ma J."/>
        </authorList>
    </citation>
    <scope>NUCLEOTIDE SEQUENCE [LARGE SCALE GENOMIC DNA]</scope>
    <source>
        <strain evidence="9">CGMCC 4.7173</strain>
    </source>
</reference>
<name>A0ABW1HLH0_9ACTN</name>
<dbReference type="PROSITE" id="PS00670">
    <property type="entry name" value="D_2_HYDROXYACID_DH_2"/>
    <property type="match status" value="1"/>
</dbReference>
<evidence type="ECO:0000256" key="3">
    <source>
        <dbReference type="ARBA" id="ARBA00023027"/>
    </source>
</evidence>
<keyword evidence="2 4" id="KW-0560">Oxidoreductase</keyword>
<dbReference type="InterPro" id="IPR006140">
    <property type="entry name" value="D-isomer_DH_NAD-bd"/>
</dbReference>
<dbReference type="InterPro" id="IPR029753">
    <property type="entry name" value="D-isomer_DH_CS"/>
</dbReference>
<dbReference type="SUPFAM" id="SSF52283">
    <property type="entry name" value="Formate/glycerate dehydrogenase catalytic domain-like"/>
    <property type="match status" value="1"/>
</dbReference>
<evidence type="ECO:0000256" key="2">
    <source>
        <dbReference type="ARBA" id="ARBA00023002"/>
    </source>
</evidence>
<keyword evidence="3" id="KW-0520">NAD</keyword>
<feature type="domain" description="D-isomer specific 2-hydroxyacid dehydrogenase NAD-binding" evidence="7">
    <location>
        <begin position="147"/>
        <end position="323"/>
    </location>
</feature>
<dbReference type="Proteomes" id="UP001596207">
    <property type="component" value="Unassembled WGS sequence"/>
</dbReference>
<evidence type="ECO:0000256" key="1">
    <source>
        <dbReference type="ARBA" id="ARBA00005854"/>
    </source>
</evidence>
<dbReference type="EMBL" id="JBHSQQ010000061">
    <property type="protein sequence ID" value="MFC5942381.1"/>
    <property type="molecule type" value="Genomic_DNA"/>
</dbReference>
<dbReference type="SUPFAM" id="SSF51735">
    <property type="entry name" value="NAD(P)-binding Rossmann-fold domains"/>
    <property type="match status" value="1"/>
</dbReference>
<dbReference type="InterPro" id="IPR006139">
    <property type="entry name" value="D-isomer_2_OHA_DH_cat_dom"/>
</dbReference>
<dbReference type="CDD" id="cd12167">
    <property type="entry name" value="2-Hacid_dh_8"/>
    <property type="match status" value="1"/>
</dbReference>
<evidence type="ECO:0000259" key="6">
    <source>
        <dbReference type="Pfam" id="PF00389"/>
    </source>
</evidence>
<dbReference type="Pfam" id="PF02826">
    <property type="entry name" value="2-Hacid_dh_C"/>
    <property type="match status" value="1"/>
</dbReference>
<protein>
    <submittedName>
        <fullName evidence="8">Hydroxyacid dehydrogenase</fullName>
    </submittedName>
</protein>
<feature type="region of interest" description="Disordered" evidence="5">
    <location>
        <begin position="1"/>
        <end position="30"/>
    </location>
</feature>
<evidence type="ECO:0000256" key="4">
    <source>
        <dbReference type="RuleBase" id="RU003719"/>
    </source>
</evidence>
<dbReference type="InterPro" id="IPR050223">
    <property type="entry name" value="D-isomer_2-hydroxyacid_DH"/>
</dbReference>
<keyword evidence="9" id="KW-1185">Reference proteome</keyword>
<evidence type="ECO:0000313" key="8">
    <source>
        <dbReference type="EMBL" id="MFC5942381.1"/>
    </source>
</evidence>
<comment type="caution">
    <text evidence="8">The sequence shown here is derived from an EMBL/GenBank/DDBJ whole genome shotgun (WGS) entry which is preliminary data.</text>
</comment>
<comment type="similarity">
    <text evidence="1 4">Belongs to the D-isomer specific 2-hydroxyacid dehydrogenase family.</text>
</comment>
<accession>A0ABW1HLH0</accession>
<organism evidence="8 9">
    <name type="scientific">Micromonospora harpali</name>
    <dbReference type="NCBI Taxonomy" id="1490225"/>
    <lineage>
        <taxon>Bacteria</taxon>
        <taxon>Bacillati</taxon>
        <taxon>Actinomycetota</taxon>
        <taxon>Actinomycetes</taxon>
        <taxon>Micromonosporales</taxon>
        <taxon>Micromonosporaceae</taxon>
        <taxon>Micromonospora</taxon>
    </lineage>
</organism>